<proteinExistence type="predicted"/>
<evidence type="ECO:0000313" key="3">
    <source>
        <dbReference type="EMBL" id="OCH89518.1"/>
    </source>
</evidence>
<protein>
    <submittedName>
        <fullName evidence="3">Uncharacterized protein</fullName>
    </submittedName>
</protein>
<dbReference type="OrthoDB" id="10681699at2759"/>
<evidence type="ECO:0000256" key="2">
    <source>
        <dbReference type="SAM" id="Phobius"/>
    </source>
</evidence>
<feature type="region of interest" description="Disordered" evidence="1">
    <location>
        <begin position="344"/>
        <end position="395"/>
    </location>
</feature>
<dbReference type="EMBL" id="KV722425">
    <property type="protein sequence ID" value="OCH89518.1"/>
    <property type="molecule type" value="Genomic_DNA"/>
</dbReference>
<keyword evidence="2" id="KW-0812">Transmembrane</keyword>
<accession>A0A8E2DNC9</accession>
<name>A0A8E2DNC9_9APHY</name>
<feature type="compositionally biased region" description="Polar residues" evidence="1">
    <location>
        <begin position="358"/>
        <end position="368"/>
    </location>
</feature>
<feature type="compositionally biased region" description="Polar residues" evidence="1">
    <location>
        <begin position="765"/>
        <end position="782"/>
    </location>
</feature>
<feature type="region of interest" description="Disordered" evidence="1">
    <location>
        <begin position="671"/>
        <end position="725"/>
    </location>
</feature>
<gene>
    <name evidence="3" type="ORF">OBBRIDRAFT_794208</name>
</gene>
<evidence type="ECO:0000313" key="4">
    <source>
        <dbReference type="Proteomes" id="UP000250043"/>
    </source>
</evidence>
<feature type="region of interest" description="Disordered" evidence="1">
    <location>
        <begin position="415"/>
        <end position="434"/>
    </location>
</feature>
<dbReference type="Proteomes" id="UP000250043">
    <property type="component" value="Unassembled WGS sequence"/>
</dbReference>
<dbReference type="AlphaFoldDB" id="A0A8E2DNC9"/>
<keyword evidence="4" id="KW-1185">Reference proteome</keyword>
<keyword evidence="2" id="KW-1133">Transmembrane helix</keyword>
<feature type="compositionally biased region" description="Basic residues" evidence="1">
    <location>
        <begin position="824"/>
        <end position="847"/>
    </location>
</feature>
<sequence length="847" mass="90477">MGILAPVALSLVPTSWLKTLDAVSPTFSIIAKDIAVEASRARRDVGLFIAGIPLDAMTPLDDAATLSFTVDLPAHHPVGSPSVSHPRSNVHNESVQSAFEVFRSEHVLFATPSWDFTSSEVLATATRIWSNVITTFPEGIRRIVDNYLYIIAPLTAMTTLLLTWLLTRMLLKYLNGRKISATSLMTSWRNVHDGETAQHDYAVYKDHHFNIAVVQNDGITGQSSHPTLIVGRSQNQIKVEVISLPASASTFATLSSPGDPEHIWSDTEIEAGLLAIFGPYKCPKSPSYIMEKDEELCRVMHDGMSPEEWNVWMQDGILYDKLLPGDLFFELIREEWNVRRRRALRSTPGDGQMDDDLSTPTRTSTSGSDTRHTEDSEASLKSANPSPDPGLAEAATPCPELMLPVLLSSDVLVPEATDTTSEGTSEEPAPIPNNEVVYKVDETPVTVGAFDSEGDDVSNTPDQPLTPYPAVVALPSDVHKTGGEDSDSNALSFSDLPATAQPDLAAVASSQISLHATGPSSTSILPALSSISSADISAIVPIDTDPVPSSPTCCDGHIYVLEDLDAISVEDVPTNIPHGADTPSPEASDPTALPPPLCQEPLVIVTSALPEDPATIVKDDECSVTFESAATIVRCVEEPPTSPIEIEPTLTEEILSAQVVGVGGADLLSLSSSSDESCSPIMHDDPAIRSPAVTPSLTLEEDRVSGMSDGTDLPNPTDIRQRSQNDAEPVIHPAHTSTPPDSPSTPDAEVVEGLMHSIHAPKPGESSTPRTPSLTGSSSNRSMHAGQIGELRRRPMIQLDPDRPDWANMPSTSTNNTGGNGRGRGGRGRGRGRGLNRGGRGRGGRFV</sequence>
<organism evidence="3 4">
    <name type="scientific">Obba rivulosa</name>
    <dbReference type="NCBI Taxonomy" id="1052685"/>
    <lineage>
        <taxon>Eukaryota</taxon>
        <taxon>Fungi</taxon>
        <taxon>Dikarya</taxon>
        <taxon>Basidiomycota</taxon>
        <taxon>Agaricomycotina</taxon>
        <taxon>Agaricomycetes</taxon>
        <taxon>Polyporales</taxon>
        <taxon>Gelatoporiaceae</taxon>
        <taxon>Obba</taxon>
    </lineage>
</organism>
<reference evidence="3 4" key="1">
    <citation type="submission" date="2016-07" db="EMBL/GenBank/DDBJ databases">
        <title>Draft genome of the white-rot fungus Obba rivulosa 3A-2.</title>
        <authorList>
            <consortium name="DOE Joint Genome Institute"/>
            <person name="Miettinen O."/>
            <person name="Riley R."/>
            <person name="Acob R."/>
            <person name="Barry K."/>
            <person name="Cullen D."/>
            <person name="De Vries R."/>
            <person name="Hainaut M."/>
            <person name="Hatakka A."/>
            <person name="Henrissat B."/>
            <person name="Hilden K."/>
            <person name="Kuo R."/>
            <person name="Labutti K."/>
            <person name="Lipzen A."/>
            <person name="Makela M.R."/>
            <person name="Sandor L."/>
            <person name="Spatafora J.W."/>
            <person name="Grigoriev I.V."/>
            <person name="Hibbett D.S."/>
        </authorList>
    </citation>
    <scope>NUCLEOTIDE SEQUENCE [LARGE SCALE GENOMIC DNA]</scope>
    <source>
        <strain evidence="3 4">3A-2</strain>
    </source>
</reference>
<keyword evidence="2" id="KW-0472">Membrane</keyword>
<evidence type="ECO:0000256" key="1">
    <source>
        <dbReference type="SAM" id="MobiDB-lite"/>
    </source>
</evidence>
<feature type="region of interest" description="Disordered" evidence="1">
    <location>
        <begin position="758"/>
        <end position="847"/>
    </location>
</feature>
<feature type="transmembrane region" description="Helical" evidence="2">
    <location>
        <begin position="147"/>
        <end position="167"/>
    </location>
</feature>